<protein>
    <recommendedName>
        <fullName evidence="4">HmuY family protein</fullName>
    </recommendedName>
</protein>
<keyword evidence="1" id="KW-0732">Signal</keyword>
<dbReference type="STRING" id="1324352.OK18_14680"/>
<feature type="chain" id="PRO_5005184766" description="HmuY family protein" evidence="1">
    <location>
        <begin position="23"/>
        <end position="375"/>
    </location>
</feature>
<evidence type="ECO:0000313" key="2">
    <source>
        <dbReference type="EMBL" id="AKK73681.1"/>
    </source>
</evidence>
<proteinExistence type="predicted"/>
<dbReference type="AlphaFoldDB" id="A0A0G3M3D4"/>
<organism evidence="2 3">
    <name type="scientific">Chryseobacterium gallinarum</name>
    <dbReference type="NCBI Taxonomy" id="1324352"/>
    <lineage>
        <taxon>Bacteria</taxon>
        <taxon>Pseudomonadati</taxon>
        <taxon>Bacteroidota</taxon>
        <taxon>Flavobacteriia</taxon>
        <taxon>Flavobacteriales</taxon>
        <taxon>Weeksellaceae</taxon>
        <taxon>Chryseobacterium group</taxon>
        <taxon>Chryseobacterium</taxon>
    </lineage>
</organism>
<dbReference type="Pfam" id="PF14064">
    <property type="entry name" value="HmuY"/>
    <property type="match status" value="2"/>
</dbReference>
<dbReference type="PROSITE" id="PS51257">
    <property type="entry name" value="PROKAR_LIPOPROTEIN"/>
    <property type="match status" value="1"/>
</dbReference>
<dbReference type="EMBL" id="CP009928">
    <property type="protein sequence ID" value="AKK73681.1"/>
    <property type="molecule type" value="Genomic_DNA"/>
</dbReference>
<name>A0A0G3M3D4_CHRGL</name>
<feature type="signal peptide" evidence="1">
    <location>
        <begin position="1"/>
        <end position="22"/>
    </location>
</feature>
<sequence length="375" mass="41612">MMKYLNIFSFLLIITATQSCLSADEDPVAVPPITGSIVDPEVNGARQPNQVWIDLSDMNPETKKLNQTVNLRTDWDLGFYSGDEYRVILNSSVAMAVAKIPNATDINKVKEADVKNLMNTVQVGPFGQAVLQYIDNPDGNFLTQTTGIAPVKDNDAENPVYLLNLGRKLDTGSNIPPGSVSLSGDSRGWKKIQIVRAPGGYKIRYADIDATEYKEYIITKDPDYTFSFFSFTSGTTVKIQPEKKKWDLGFTTFTNEVFMGTASAGSYFYADFVITNTAAGVSAYQVNVTGSLDQAYKAFKRSDVDAGKFISNDQRAIGDKWRTTTGTAEIQGAFVYTDRFFVIKDAAGFYFKLRFNKMKNVDGERGYPNFVFDPL</sequence>
<dbReference type="Proteomes" id="UP000035213">
    <property type="component" value="Chromosome"/>
</dbReference>
<dbReference type="KEGG" id="cgn:OK18_14680"/>
<accession>A0A0G3M3D4</accession>
<dbReference type="PATRIC" id="fig|1324352.5.peg.3060"/>
<evidence type="ECO:0008006" key="4">
    <source>
        <dbReference type="Google" id="ProtNLM"/>
    </source>
</evidence>
<evidence type="ECO:0000313" key="3">
    <source>
        <dbReference type="Proteomes" id="UP000035213"/>
    </source>
</evidence>
<dbReference type="CDD" id="cd12105">
    <property type="entry name" value="HmuY"/>
    <property type="match status" value="1"/>
</dbReference>
<evidence type="ECO:0000256" key="1">
    <source>
        <dbReference type="SAM" id="SignalP"/>
    </source>
</evidence>
<gene>
    <name evidence="2" type="ORF">OK18_14680</name>
</gene>
<dbReference type="InterPro" id="IPR025921">
    <property type="entry name" value="HmuY"/>
</dbReference>
<reference evidence="2 3" key="1">
    <citation type="submission" date="2014-11" db="EMBL/GenBank/DDBJ databases">
        <authorList>
            <person name="Park G.-S."/>
            <person name="Hong S.-J."/>
            <person name="Jung B.K."/>
            <person name="Khan A.R."/>
            <person name="Kwak Y."/>
            <person name="Shin J.-H."/>
        </authorList>
    </citation>
    <scope>NUCLEOTIDE SEQUENCE [LARGE SCALE GENOMIC DNA]</scope>
    <source>
        <strain evidence="2 3">DSM 27622</strain>
    </source>
</reference>